<proteinExistence type="predicted"/>
<dbReference type="PANTHER" id="PTHR38420:SF3">
    <property type="entry name" value="5',5'''-P-1,P-4-TETRAPHOSPHATE PHOSPHORYLASE 2"/>
    <property type="match status" value="1"/>
</dbReference>
<dbReference type="OMA" id="DPFENPP"/>
<dbReference type="InParanoid" id="Q0V4Q8"/>
<dbReference type="PANTHER" id="PTHR38420">
    <property type="entry name" value="AP-4-A PHOSPHORYLASE II"/>
    <property type="match status" value="1"/>
</dbReference>
<evidence type="ECO:0000259" key="3">
    <source>
        <dbReference type="Pfam" id="PF19327"/>
    </source>
</evidence>
<evidence type="ECO:0000256" key="1">
    <source>
        <dbReference type="SAM" id="MobiDB-lite"/>
    </source>
</evidence>
<accession>Q0V4Q8</accession>
<evidence type="ECO:0000313" key="4">
    <source>
        <dbReference type="EMBL" id="EAT92501.1"/>
    </source>
</evidence>
<reference evidence="5" key="1">
    <citation type="journal article" date="2007" name="Plant Cell">
        <title>Dothideomycete-plant interactions illuminated by genome sequencing and EST analysis of the wheat pathogen Stagonospora nodorum.</title>
        <authorList>
            <person name="Hane J.K."/>
            <person name="Lowe R.G."/>
            <person name="Solomon P.S."/>
            <person name="Tan K.C."/>
            <person name="Schoch C.L."/>
            <person name="Spatafora J.W."/>
            <person name="Crous P.W."/>
            <person name="Kodira C."/>
            <person name="Birren B.W."/>
            <person name="Galagan J.E."/>
            <person name="Torriani S.F."/>
            <person name="McDonald B.A."/>
            <person name="Oliver R.P."/>
        </authorList>
    </citation>
    <scope>NUCLEOTIDE SEQUENCE [LARGE SCALE GENOMIC DNA]</scope>
    <source>
        <strain evidence="5">SN15 / ATCC MYA-4574 / FGSC 10173</strain>
    </source>
</reference>
<feature type="region of interest" description="Disordered" evidence="1">
    <location>
        <begin position="230"/>
        <end position="258"/>
    </location>
</feature>
<dbReference type="InterPro" id="IPR019200">
    <property type="entry name" value="ATP_adenylylTrfase_C"/>
</dbReference>
<dbReference type="GeneID" id="5968169"/>
<dbReference type="Pfam" id="PF09830">
    <property type="entry name" value="ATP_transf"/>
    <property type="match status" value="1"/>
</dbReference>
<dbReference type="VEuPathDB" id="FungiDB:JI435_010060"/>
<protein>
    <submittedName>
        <fullName evidence="4">Uncharacterized protein</fullName>
    </submittedName>
</protein>
<feature type="domain" description="ATP adenylyltransferase C-terminal" evidence="2">
    <location>
        <begin position="256"/>
        <end position="373"/>
    </location>
</feature>
<dbReference type="InterPro" id="IPR009163">
    <property type="entry name" value="Ap4A_phos1/2"/>
</dbReference>
<dbReference type="InterPro" id="IPR045759">
    <property type="entry name" value="Ap4A_phos1/2_N"/>
</dbReference>
<gene>
    <name evidence="4" type="ORF">SNOG_01006</name>
</gene>
<dbReference type="InterPro" id="IPR043171">
    <property type="entry name" value="Ap4A_phos1/2-like"/>
</dbReference>
<dbReference type="KEGG" id="pno:SNOG_01006"/>
<dbReference type="GO" id="GO:0003877">
    <property type="term" value="F:ATP:ADP adenylyltransferase activity"/>
    <property type="evidence" value="ECO:0007669"/>
    <property type="project" value="InterPro"/>
</dbReference>
<dbReference type="HOGENOM" id="CLU_049915_2_1_1"/>
<feature type="compositionally biased region" description="Basic and acidic residues" evidence="1">
    <location>
        <begin position="241"/>
        <end position="253"/>
    </location>
</feature>
<dbReference type="AlphaFoldDB" id="Q0V4Q8"/>
<dbReference type="eggNOG" id="ENOG502QRAQ">
    <property type="taxonomic scope" value="Eukaryota"/>
</dbReference>
<dbReference type="FunCoup" id="Q0V4Q8">
    <property type="interactions" value="183"/>
</dbReference>
<dbReference type="InterPro" id="IPR036265">
    <property type="entry name" value="HIT-like_sf"/>
</dbReference>
<organism evidence="4 5">
    <name type="scientific">Phaeosphaeria nodorum (strain SN15 / ATCC MYA-4574 / FGSC 10173)</name>
    <name type="common">Glume blotch fungus</name>
    <name type="synonym">Parastagonospora nodorum</name>
    <dbReference type="NCBI Taxonomy" id="321614"/>
    <lineage>
        <taxon>Eukaryota</taxon>
        <taxon>Fungi</taxon>
        <taxon>Dikarya</taxon>
        <taxon>Ascomycota</taxon>
        <taxon>Pezizomycotina</taxon>
        <taxon>Dothideomycetes</taxon>
        <taxon>Pleosporomycetidae</taxon>
        <taxon>Pleosporales</taxon>
        <taxon>Pleosporineae</taxon>
        <taxon>Phaeosphaeriaceae</taxon>
        <taxon>Parastagonospora</taxon>
    </lineage>
</organism>
<dbReference type="GO" id="GO:0005524">
    <property type="term" value="F:ATP binding"/>
    <property type="evidence" value="ECO:0007669"/>
    <property type="project" value="InterPro"/>
</dbReference>
<dbReference type="EMBL" id="CH445325">
    <property type="protein sequence ID" value="EAT92501.1"/>
    <property type="molecule type" value="Genomic_DNA"/>
</dbReference>
<dbReference type="Pfam" id="PF19327">
    <property type="entry name" value="Ap4A_phos_N"/>
    <property type="match status" value="1"/>
</dbReference>
<dbReference type="SUPFAM" id="SSF54197">
    <property type="entry name" value="HIT-like"/>
    <property type="match status" value="1"/>
</dbReference>
<dbReference type="Gene3D" id="3.30.428.70">
    <property type="match status" value="1"/>
</dbReference>
<sequence length="389" mass="42466">MVCLCAAGLSFRKQPPLLSLTCPLNTPSFLMKMLLGLSEALPSLVETKFRTAKASASLLFSPTEVSVIRTSTGIPFQLRYCPTLAKKPIPKNESDASKKKVDPFEDPPQALHIADIPTSSPSHLLVLNKFPIIAEHFIIATKFNKKQTHVLEQDDLEATYACLKAWHDGTGSKQQRLFAFFNSGDHSGASQPHRHLQFLPVDSMLEGEATSGWDLMIDLMLSNSTRQAEGKLLSASSSRRHSAEANLSHRDTTCSEPTGSELLSTYEELYRAATGAVDTYIATNPGSLALHSVDGGNSPISYNLAMTTAGMAILPRRSEGTMLRRDDGSEIGFVALNGTTLGGTMMVKHQEEWDVLRRQPEMLDNILEAIGIPRQTMSPARSRVSSVLP</sequence>
<name>Q0V4Q8_PHANO</name>
<evidence type="ECO:0000259" key="2">
    <source>
        <dbReference type="Pfam" id="PF09830"/>
    </source>
</evidence>
<dbReference type="GO" id="GO:0009117">
    <property type="term" value="P:nucleotide metabolic process"/>
    <property type="evidence" value="ECO:0007669"/>
    <property type="project" value="InterPro"/>
</dbReference>
<feature type="domain" description="Ap4A phosphorylase 1/2 N-terminal" evidence="3">
    <location>
        <begin position="39"/>
        <end position="204"/>
    </location>
</feature>
<dbReference type="RefSeq" id="XP_001791667.1">
    <property type="nucleotide sequence ID" value="XM_001791615.1"/>
</dbReference>
<dbReference type="STRING" id="321614.Q0V4Q8"/>
<dbReference type="Proteomes" id="UP000001055">
    <property type="component" value="Unassembled WGS sequence"/>
</dbReference>
<evidence type="ECO:0000313" key="5">
    <source>
        <dbReference type="Proteomes" id="UP000001055"/>
    </source>
</evidence>